<dbReference type="OrthoDB" id="58529at2759"/>
<sequence length="84" mass="8894">MFGDSLIGDTDADLVPIFLDLVNLPFEATGIVSGVAGKLVQEMREMESAELSYLSTARAGAVILSSEKANQALEILKPLLAKEA</sequence>
<dbReference type="PANTHER" id="PTHR31131:SF6">
    <property type="entry name" value="CASTOR ACT DOMAIN-CONTAINING PROTEIN"/>
    <property type="match status" value="1"/>
</dbReference>
<dbReference type="AlphaFoldDB" id="R8BDQ5"/>
<dbReference type="HOGENOM" id="CLU_2529056_0_0_1"/>
<protein>
    <submittedName>
        <fullName evidence="1">Uncharacterized protein</fullName>
    </submittedName>
</protein>
<accession>R8BDQ5</accession>
<proteinExistence type="predicted"/>
<dbReference type="RefSeq" id="XP_007917641.1">
    <property type="nucleotide sequence ID" value="XM_007919450.1"/>
</dbReference>
<dbReference type="InterPro" id="IPR051719">
    <property type="entry name" value="CASTOR_mTORC1"/>
</dbReference>
<dbReference type="Proteomes" id="UP000014074">
    <property type="component" value="Unassembled WGS sequence"/>
</dbReference>
<name>R8BDQ5_PHAM7</name>
<reference evidence="2" key="1">
    <citation type="journal article" date="2013" name="Genome Announc.">
        <title>Draft genome sequence of the ascomycete Phaeoacremonium aleophilum strain UCR-PA7, a causal agent of the esca disease complex in grapevines.</title>
        <authorList>
            <person name="Blanco-Ulate B."/>
            <person name="Rolshausen P."/>
            <person name="Cantu D."/>
        </authorList>
    </citation>
    <scope>NUCLEOTIDE SEQUENCE [LARGE SCALE GENOMIC DNA]</scope>
    <source>
        <strain evidence="2">UCR-PA7</strain>
    </source>
</reference>
<dbReference type="GeneID" id="19327621"/>
<gene>
    <name evidence="1" type="ORF">UCRPA7_6915</name>
</gene>
<evidence type="ECO:0000313" key="2">
    <source>
        <dbReference type="Proteomes" id="UP000014074"/>
    </source>
</evidence>
<dbReference type="PANTHER" id="PTHR31131">
    <property type="entry name" value="CHROMOSOME 1, WHOLE GENOME SHOTGUN SEQUENCE"/>
    <property type="match status" value="1"/>
</dbReference>
<keyword evidence="2" id="KW-1185">Reference proteome</keyword>
<dbReference type="eggNOG" id="ENOG502RXBJ">
    <property type="taxonomic scope" value="Eukaryota"/>
</dbReference>
<evidence type="ECO:0000313" key="1">
    <source>
        <dbReference type="EMBL" id="EON97434.1"/>
    </source>
</evidence>
<dbReference type="KEGG" id="tmn:UCRPA7_6915"/>
<organism evidence="1 2">
    <name type="scientific">Phaeoacremonium minimum (strain UCR-PA7)</name>
    <name type="common">Esca disease fungus</name>
    <name type="synonym">Togninia minima</name>
    <dbReference type="NCBI Taxonomy" id="1286976"/>
    <lineage>
        <taxon>Eukaryota</taxon>
        <taxon>Fungi</taxon>
        <taxon>Dikarya</taxon>
        <taxon>Ascomycota</taxon>
        <taxon>Pezizomycotina</taxon>
        <taxon>Sordariomycetes</taxon>
        <taxon>Sordariomycetidae</taxon>
        <taxon>Togniniales</taxon>
        <taxon>Togniniaceae</taxon>
        <taxon>Phaeoacremonium</taxon>
    </lineage>
</organism>
<dbReference type="EMBL" id="KB933264">
    <property type="protein sequence ID" value="EON97434.1"/>
    <property type="molecule type" value="Genomic_DNA"/>
</dbReference>